<evidence type="ECO:0000313" key="1">
    <source>
        <dbReference type="EMBL" id="KAK4777470.1"/>
    </source>
</evidence>
<keyword evidence="2" id="KW-1185">Reference proteome</keyword>
<dbReference type="EMBL" id="JAXIOK010000002">
    <property type="protein sequence ID" value="KAK4777470.1"/>
    <property type="molecule type" value="Genomic_DNA"/>
</dbReference>
<protein>
    <submittedName>
        <fullName evidence="1">Uncharacterized protein</fullName>
    </submittedName>
</protein>
<comment type="caution">
    <text evidence="1">The sequence shown here is derived from an EMBL/GenBank/DDBJ whole genome shotgun (WGS) entry which is preliminary data.</text>
</comment>
<evidence type="ECO:0000313" key="2">
    <source>
        <dbReference type="Proteomes" id="UP001345219"/>
    </source>
</evidence>
<gene>
    <name evidence="1" type="ORF">SAY87_017657</name>
</gene>
<dbReference type="Proteomes" id="UP001345219">
    <property type="component" value="Chromosome 14"/>
</dbReference>
<reference evidence="1 2" key="1">
    <citation type="journal article" date="2023" name="Hortic Res">
        <title>Pangenome of water caltrop reveals structural variations and asymmetric subgenome divergence after allopolyploidization.</title>
        <authorList>
            <person name="Zhang X."/>
            <person name="Chen Y."/>
            <person name="Wang L."/>
            <person name="Yuan Y."/>
            <person name="Fang M."/>
            <person name="Shi L."/>
            <person name="Lu R."/>
            <person name="Comes H.P."/>
            <person name="Ma Y."/>
            <person name="Chen Y."/>
            <person name="Huang G."/>
            <person name="Zhou Y."/>
            <person name="Zheng Z."/>
            <person name="Qiu Y."/>
        </authorList>
    </citation>
    <scope>NUCLEOTIDE SEQUENCE [LARGE SCALE GENOMIC DNA]</scope>
    <source>
        <tissue evidence="1">Roots</tissue>
    </source>
</reference>
<proteinExistence type="predicted"/>
<name>A0AAN7QVG6_9MYRT</name>
<accession>A0AAN7QVG6</accession>
<sequence>MGRIILVLNHACLTEYYTAPALHAMLASWFAMLPANLPPRQAFRPWPWPCQWLHHLWPSIYKRYITRPKNFRFLVHKNLCFSSWYDFPYVARFTVPDFCSAPHSGSTRCERQMQHLQHKEQNYKQVSRALIVSIHLKP</sequence>
<organism evidence="1 2">
    <name type="scientific">Trapa incisa</name>
    <dbReference type="NCBI Taxonomy" id="236973"/>
    <lineage>
        <taxon>Eukaryota</taxon>
        <taxon>Viridiplantae</taxon>
        <taxon>Streptophyta</taxon>
        <taxon>Embryophyta</taxon>
        <taxon>Tracheophyta</taxon>
        <taxon>Spermatophyta</taxon>
        <taxon>Magnoliopsida</taxon>
        <taxon>eudicotyledons</taxon>
        <taxon>Gunneridae</taxon>
        <taxon>Pentapetalae</taxon>
        <taxon>rosids</taxon>
        <taxon>malvids</taxon>
        <taxon>Myrtales</taxon>
        <taxon>Lythraceae</taxon>
        <taxon>Trapa</taxon>
    </lineage>
</organism>
<dbReference type="AlphaFoldDB" id="A0AAN7QVG6"/>